<feature type="domain" description="FAD-dependent urate hydroxylase HpyO/Asp monooxygenase CreE-like FAD/NAD(P)-binding" evidence="1">
    <location>
        <begin position="27"/>
        <end position="180"/>
    </location>
</feature>
<dbReference type="InterPro" id="IPR038732">
    <property type="entry name" value="HpyO/CreE_NAD-binding"/>
</dbReference>
<reference evidence="2 3" key="1">
    <citation type="submission" date="2019-12" db="EMBL/GenBank/DDBJ databases">
        <title>Shinella kummerowiae sp. nov., a symbiotic bacterium isolated from root nodules of the herbal legume Kummerowia stipulacea.</title>
        <authorList>
            <person name="Gao J."/>
        </authorList>
    </citation>
    <scope>NUCLEOTIDE SEQUENCE [LARGE SCALE GENOMIC DNA]</scope>
    <source>
        <strain evidence="2 3">CCBAU 25048</strain>
    </source>
</reference>
<accession>A0A6N8SD71</accession>
<dbReference type="PANTHER" id="PTHR40254:SF1">
    <property type="entry name" value="BLR0577 PROTEIN"/>
    <property type="match status" value="1"/>
</dbReference>
<dbReference type="RefSeq" id="WP_246200479.1">
    <property type="nucleotide sequence ID" value="NZ_WUMK01000005.1"/>
</dbReference>
<dbReference type="SUPFAM" id="SSF51905">
    <property type="entry name" value="FAD/NAD(P)-binding domain"/>
    <property type="match status" value="1"/>
</dbReference>
<comment type="caution">
    <text evidence="2">The sequence shown here is derived from an EMBL/GenBank/DDBJ whole genome shotgun (WGS) entry which is preliminary data.</text>
</comment>
<dbReference type="PANTHER" id="PTHR40254">
    <property type="entry name" value="BLR0577 PROTEIN"/>
    <property type="match status" value="1"/>
</dbReference>
<protein>
    <submittedName>
        <fullName evidence="2">NAD(P)-binding protein</fullName>
    </submittedName>
</protein>
<keyword evidence="3" id="KW-1185">Reference proteome</keyword>
<dbReference type="InterPro" id="IPR052189">
    <property type="entry name" value="L-asp_N-monooxygenase_NS-form"/>
</dbReference>
<evidence type="ECO:0000313" key="3">
    <source>
        <dbReference type="Proteomes" id="UP000435802"/>
    </source>
</evidence>
<dbReference type="InterPro" id="IPR036188">
    <property type="entry name" value="FAD/NAD-bd_sf"/>
</dbReference>
<organism evidence="2 3">
    <name type="scientific">Shinella kummerowiae</name>
    <dbReference type="NCBI Taxonomy" id="417745"/>
    <lineage>
        <taxon>Bacteria</taxon>
        <taxon>Pseudomonadati</taxon>
        <taxon>Pseudomonadota</taxon>
        <taxon>Alphaproteobacteria</taxon>
        <taxon>Hyphomicrobiales</taxon>
        <taxon>Rhizobiaceae</taxon>
        <taxon>Shinella</taxon>
    </lineage>
</organism>
<proteinExistence type="predicted"/>
<dbReference type="Proteomes" id="UP000435802">
    <property type="component" value="Unassembled WGS sequence"/>
</dbReference>
<dbReference type="AlphaFoldDB" id="A0A6N8SD71"/>
<dbReference type="Gene3D" id="3.50.50.60">
    <property type="entry name" value="FAD/NAD(P)-binding domain"/>
    <property type="match status" value="1"/>
</dbReference>
<gene>
    <name evidence="2" type="ORF">GR138_15310</name>
</gene>
<dbReference type="EMBL" id="WUMK01000005">
    <property type="protein sequence ID" value="MXN46563.1"/>
    <property type="molecule type" value="Genomic_DNA"/>
</dbReference>
<sequence>MTIATDEVTPPLGLVASNDSLDRPVVAIIGGGFTGAALAYHLAGRLAADAARIVVYEPRATLGAGLAYGTDDPVHRINVPAARMTLVPDDDEHFQRWLVETGALADDPQANTTDGHVFARRSAFGRYVAAQLQPFIAAGRIEHRRIRAEAAIPARGGGWHIDADDGSRLTADVMILATTHPSPAAPAVLDHALAGHPRYIADATVPGALSKIRPQDRVLVLGAGLTAADVIAALDAADHQGPITAVSRRGLRSRGHNLAPQDPFGEFVTPPARSARVLLRRIRNTLAEAHAAGVTWHAVFDRLRAQGGEIWRALPPVERRRLVRFLRPYWDVHRFRIAPQVEGAIDRRVAEGTLAFHAASVREVRCAVENDEIAATFRRRHGLGTFEGRYDAVVVTTGPDHRSILSSQPLFAGLAAAGLLQADPAGLGVAVDHNSRVVRTDGETAQTLYVAGPLARGTFGELMGLPQVTEHAVFVAERIALAVRALNGHVGRATGIV</sequence>
<dbReference type="Pfam" id="PF13454">
    <property type="entry name" value="NAD_binding_9"/>
    <property type="match status" value="1"/>
</dbReference>
<evidence type="ECO:0000259" key="1">
    <source>
        <dbReference type="Pfam" id="PF13454"/>
    </source>
</evidence>
<evidence type="ECO:0000313" key="2">
    <source>
        <dbReference type="EMBL" id="MXN46563.1"/>
    </source>
</evidence>
<name>A0A6N8SD71_9HYPH</name>